<name>A0ABX3KFD2_9GAMM</name>
<evidence type="ECO:0008006" key="3">
    <source>
        <dbReference type="Google" id="ProtNLM"/>
    </source>
</evidence>
<protein>
    <recommendedName>
        <fullName evidence="3">GerMN domain-containing protein</fullName>
    </recommendedName>
</protein>
<keyword evidence="2" id="KW-1185">Reference proteome</keyword>
<comment type="caution">
    <text evidence="1">The sequence shown here is derived from an EMBL/GenBank/DDBJ whole genome shotgun (WGS) entry which is preliminary data.</text>
</comment>
<dbReference type="RefSeq" id="WP_077772614.1">
    <property type="nucleotide sequence ID" value="NZ_MUFC01000010.1"/>
</dbReference>
<reference evidence="2" key="1">
    <citation type="submission" date="2017-01" db="EMBL/GenBank/DDBJ databases">
        <title>Draft genome of the species Salinivibrio sharmensis.</title>
        <authorList>
            <person name="Lopez-Hermoso C."/>
            <person name="De La Haba R."/>
            <person name="Sanchez-Porro C."/>
            <person name="Ventosa A."/>
        </authorList>
    </citation>
    <scope>NUCLEOTIDE SEQUENCE [LARGE SCALE GENOMIC DNA]</scope>
    <source>
        <strain evidence="2">CBH463</strain>
    </source>
</reference>
<dbReference type="Proteomes" id="UP000188627">
    <property type="component" value="Unassembled WGS sequence"/>
</dbReference>
<sequence length="179" mass="19952">MNRFLKLALIVFVFFAVLAAGYGVYRGVEDDSAVTAYVVGAQDAETLSEDAPILLNEKRVPVERVRSFSRIAKIINDKFGSDESRCIQKIWDSSTDPVGLVIENSSLIQQYILIEATTLESLNKLSHADFSNTKEIGEIGIEHGKKIRLVLDGFPAALRPMEELSKCTKKLKGWLVYLD</sequence>
<organism evidence="1 2">
    <name type="scientific">Salinivibrio sharmensis</name>
    <dbReference type="NCBI Taxonomy" id="390883"/>
    <lineage>
        <taxon>Bacteria</taxon>
        <taxon>Pseudomonadati</taxon>
        <taxon>Pseudomonadota</taxon>
        <taxon>Gammaproteobacteria</taxon>
        <taxon>Vibrionales</taxon>
        <taxon>Vibrionaceae</taxon>
        <taxon>Salinivibrio</taxon>
    </lineage>
</organism>
<dbReference type="EMBL" id="MUFC01000010">
    <property type="protein sequence ID" value="OOE87629.1"/>
    <property type="molecule type" value="Genomic_DNA"/>
</dbReference>
<proteinExistence type="predicted"/>
<gene>
    <name evidence="1" type="ORF">BZG74_10850</name>
</gene>
<accession>A0ABX3KFD2</accession>
<evidence type="ECO:0000313" key="2">
    <source>
        <dbReference type="Proteomes" id="UP000188627"/>
    </source>
</evidence>
<evidence type="ECO:0000313" key="1">
    <source>
        <dbReference type="EMBL" id="OOE87629.1"/>
    </source>
</evidence>